<keyword evidence="3" id="KW-1185">Reference proteome</keyword>
<accession>A0A6G7CI98</accession>
<dbReference type="KEGG" id="vzi:G5S32_07095"/>
<dbReference type="EMBL" id="CP049331">
    <property type="protein sequence ID" value="QIH41768.1"/>
    <property type="molecule type" value="Genomic_DNA"/>
</dbReference>
<reference evidence="1 3" key="1">
    <citation type="submission" date="2020-02" db="EMBL/GenBank/DDBJ databases">
        <title>A complete genome of a marine bacterium Vibrio sp. ZWAL4003 isolated from the mangrove sediment with the ability to degrade polysaccharides.</title>
        <authorList>
            <person name="Wu J."/>
            <person name="Qu W."/>
            <person name="Zeng R."/>
        </authorList>
    </citation>
    <scope>NUCLEOTIDE SEQUENCE [LARGE SCALE GENOMIC DNA]</scope>
    <source>
        <strain evidence="1 3">ZWAL4003</strain>
    </source>
</reference>
<evidence type="ECO:0000313" key="3">
    <source>
        <dbReference type="Proteomes" id="UP000503003"/>
    </source>
</evidence>
<dbReference type="Proteomes" id="UP000503003">
    <property type="component" value="Chromosome 1"/>
</dbReference>
<gene>
    <name evidence="1" type="ORF">G5S32_07095</name>
    <name evidence="2" type="ORF">G5S32_19890</name>
</gene>
<dbReference type="AlphaFoldDB" id="A0A6G7CI98"/>
<sequence>MSKGVFVLGVDIIWNSFRGDGAQLNISRPLREINVEKFKRRTLGESGDVNPQFDHPIQLDYQYALKLEKTGALVPRREYELKMEINPTDPLSGAIVTELIPIDDEIKAHFKASGMTK</sequence>
<dbReference type="RefSeq" id="WP_165311357.1">
    <property type="nucleotide sequence ID" value="NZ_CP049331.1"/>
</dbReference>
<dbReference type="EMBL" id="CP049332">
    <property type="protein sequence ID" value="QIH44216.1"/>
    <property type="molecule type" value="Genomic_DNA"/>
</dbReference>
<organism evidence="1 3">
    <name type="scientific">Vibrio ziniensis</name>
    <dbReference type="NCBI Taxonomy" id="2711221"/>
    <lineage>
        <taxon>Bacteria</taxon>
        <taxon>Pseudomonadati</taxon>
        <taxon>Pseudomonadota</taxon>
        <taxon>Gammaproteobacteria</taxon>
        <taxon>Vibrionales</taxon>
        <taxon>Vibrionaceae</taxon>
        <taxon>Vibrio</taxon>
    </lineage>
</organism>
<dbReference type="Proteomes" id="UP000503003">
    <property type="component" value="Chromosome 2"/>
</dbReference>
<dbReference type="KEGG" id="vzi:G5S32_19890"/>
<evidence type="ECO:0000313" key="2">
    <source>
        <dbReference type="EMBL" id="QIH44216.1"/>
    </source>
</evidence>
<evidence type="ECO:0000313" key="1">
    <source>
        <dbReference type="EMBL" id="QIH41768.1"/>
    </source>
</evidence>
<proteinExistence type="predicted"/>
<protein>
    <submittedName>
        <fullName evidence="1">DUF1293 family protein</fullName>
    </submittedName>
</protein>
<dbReference type="InterPro" id="IPR009712">
    <property type="entry name" value="Vibrio_phage_Vf33_Vpf117"/>
</dbReference>
<name>A0A6G7CI98_9VIBR</name>
<dbReference type="Pfam" id="PF06950">
    <property type="entry name" value="DUF1293"/>
    <property type="match status" value="1"/>
</dbReference>